<dbReference type="InterPro" id="IPR000719">
    <property type="entry name" value="Prot_kinase_dom"/>
</dbReference>
<dbReference type="AlphaFoldDB" id="A0A1R3H934"/>
<dbReference type="OrthoDB" id="4062651at2759"/>
<evidence type="ECO:0000256" key="5">
    <source>
        <dbReference type="ARBA" id="ARBA00022741"/>
    </source>
</evidence>
<dbReference type="Gene3D" id="3.30.200.20">
    <property type="entry name" value="Phosphorylase Kinase, domain 1"/>
    <property type="match status" value="1"/>
</dbReference>
<keyword evidence="4 12" id="KW-0732">Signal</keyword>
<name>A0A1R3H934_9ROSI</name>
<dbReference type="Pfam" id="PF07714">
    <property type="entry name" value="PK_Tyr_Ser-Thr"/>
    <property type="match status" value="1"/>
</dbReference>
<dbReference type="PROSITE" id="PS50927">
    <property type="entry name" value="BULB_LECTIN"/>
    <property type="match status" value="1"/>
</dbReference>
<dbReference type="Gene3D" id="2.90.10.10">
    <property type="entry name" value="Bulb-type lectin domain"/>
    <property type="match status" value="1"/>
</dbReference>
<dbReference type="FunFam" id="3.30.200.20:FF:000195">
    <property type="entry name" value="G-type lectin S-receptor-like serine/threonine-protein kinase"/>
    <property type="match status" value="1"/>
</dbReference>
<keyword evidence="3" id="KW-0808">Transferase</keyword>
<dbReference type="Pfam" id="PF01453">
    <property type="entry name" value="B_lectin"/>
    <property type="match status" value="1"/>
</dbReference>
<dbReference type="GO" id="GO:0005524">
    <property type="term" value="F:ATP binding"/>
    <property type="evidence" value="ECO:0007669"/>
    <property type="project" value="UniProtKB-KW"/>
</dbReference>
<organism evidence="16 17">
    <name type="scientific">Corchorus olitorius</name>
    <dbReference type="NCBI Taxonomy" id="93759"/>
    <lineage>
        <taxon>Eukaryota</taxon>
        <taxon>Viridiplantae</taxon>
        <taxon>Streptophyta</taxon>
        <taxon>Embryophyta</taxon>
        <taxon>Tracheophyta</taxon>
        <taxon>Spermatophyta</taxon>
        <taxon>Magnoliopsida</taxon>
        <taxon>eudicotyledons</taxon>
        <taxon>Gunneridae</taxon>
        <taxon>Pentapetalae</taxon>
        <taxon>rosids</taxon>
        <taxon>malvids</taxon>
        <taxon>Malvales</taxon>
        <taxon>Malvaceae</taxon>
        <taxon>Grewioideae</taxon>
        <taxon>Apeibeae</taxon>
        <taxon>Corchorus</taxon>
    </lineage>
</organism>
<dbReference type="STRING" id="93759.A0A1R3H934"/>
<dbReference type="SMART" id="SM00108">
    <property type="entry name" value="B_lectin"/>
    <property type="match status" value="1"/>
</dbReference>
<dbReference type="SUPFAM" id="SSF51110">
    <property type="entry name" value="alpha-D-mannose-specific plant lectins"/>
    <property type="match status" value="2"/>
</dbReference>
<evidence type="ECO:0000256" key="11">
    <source>
        <dbReference type="ARBA" id="ARBA00048679"/>
    </source>
</evidence>
<dbReference type="EMBL" id="AWUE01020724">
    <property type="protein sequence ID" value="OMO66783.1"/>
    <property type="molecule type" value="Genomic_DNA"/>
</dbReference>
<evidence type="ECO:0000256" key="12">
    <source>
        <dbReference type="SAM" id="SignalP"/>
    </source>
</evidence>
<dbReference type="PANTHER" id="PTHR32444">
    <property type="entry name" value="BULB-TYPE LECTIN DOMAIN-CONTAINING PROTEIN"/>
    <property type="match status" value="1"/>
</dbReference>
<sequence length="696" mass="77151">MANGGQKLVLLLLSFCLLLIDYSYFASGRDTIGPGQRLEYQEHLSSGNFILGFFFTSDYNGSYLGIWYNYANRKEEEVLFQTSQTEIDKPVWVANRDNPLTKGSLSIDSNGSLMIVPNNGDEREIFTLYHSGNAPVNTSATLQDDGIDSLSVVSCDLLRAHNNWNGFGLGCAKLNLPECRTSYPRFEKQNGVMSSNGYKFSESENLTLFDCHAKCSTSCSCVAYASVYDDQTGCQIWSSEAIFRKSASNSAHGHEIYLLKKGAAEVKQRILLNELGVSAMPALSSGKPTKNQKKDRNDLCIFSFESIAVATNYFSTANQIGKGGFGPVYKGDLSDGREVAIKRLSRSSGQGMEEFKKETILIAKLQHTNLVRLLGFCIQADEKILVYDGYMSPEYAFHGVVSVKTDVFSFGVLILEVVSGRKNSSQYHSEHPLNLTGYVKSDGSKNVLWQSFDYPTDTLLPGMKLGIDFKTGHKWSLTSWISDEVPATGSFTLGGDPSASQLIIWWQGNIYWTSGNWRNSSRGFAFVPELSTEANHEFSYIANENQRYFAFSVNKNINRTNLSSSYYSIASSGEILEGSSIAPFGRCFSAMSQLYSSPWSVRDSGCISQTVPECRRFSVVSTVKLKTSPGGKFKFDEYQNMSLYDCGAKCYSDCSCVAFASDKQTASCEIWSPGLSFKSYSFTKQTRQLYSIDKPG</sequence>
<feature type="domain" description="Apple" evidence="15">
    <location>
        <begin position="179"/>
        <end position="263"/>
    </location>
</feature>
<comment type="catalytic activity">
    <reaction evidence="10">
        <text>L-threonyl-[protein] + ATP = O-phospho-L-threonyl-[protein] + ADP + H(+)</text>
        <dbReference type="Rhea" id="RHEA:46608"/>
        <dbReference type="Rhea" id="RHEA-COMP:11060"/>
        <dbReference type="Rhea" id="RHEA-COMP:11605"/>
        <dbReference type="ChEBI" id="CHEBI:15378"/>
        <dbReference type="ChEBI" id="CHEBI:30013"/>
        <dbReference type="ChEBI" id="CHEBI:30616"/>
        <dbReference type="ChEBI" id="CHEBI:61977"/>
        <dbReference type="ChEBI" id="CHEBI:456216"/>
        <dbReference type="EC" id="2.7.11.1"/>
    </reaction>
</comment>
<dbReference type="PROSITE" id="PS50948">
    <property type="entry name" value="PAN"/>
    <property type="match status" value="2"/>
</dbReference>
<evidence type="ECO:0000256" key="7">
    <source>
        <dbReference type="ARBA" id="ARBA00022840"/>
    </source>
</evidence>
<keyword evidence="17" id="KW-1185">Reference proteome</keyword>
<feature type="domain" description="Apple" evidence="15">
    <location>
        <begin position="614"/>
        <end position="694"/>
    </location>
</feature>
<evidence type="ECO:0000259" key="13">
    <source>
        <dbReference type="PROSITE" id="PS50011"/>
    </source>
</evidence>
<evidence type="ECO:0000256" key="9">
    <source>
        <dbReference type="ARBA" id="ARBA00023180"/>
    </source>
</evidence>
<comment type="catalytic activity">
    <reaction evidence="11">
        <text>L-seryl-[protein] + ATP = O-phospho-L-seryl-[protein] + ADP + H(+)</text>
        <dbReference type="Rhea" id="RHEA:17989"/>
        <dbReference type="Rhea" id="RHEA-COMP:9863"/>
        <dbReference type="Rhea" id="RHEA-COMP:11604"/>
        <dbReference type="ChEBI" id="CHEBI:15378"/>
        <dbReference type="ChEBI" id="CHEBI:29999"/>
        <dbReference type="ChEBI" id="CHEBI:30616"/>
        <dbReference type="ChEBI" id="CHEBI:83421"/>
        <dbReference type="ChEBI" id="CHEBI:456216"/>
        <dbReference type="EC" id="2.7.11.1"/>
    </reaction>
</comment>
<dbReference type="Proteomes" id="UP000187203">
    <property type="component" value="Unassembled WGS sequence"/>
</dbReference>
<keyword evidence="8" id="KW-1015">Disulfide bond</keyword>
<dbReference type="InterPro" id="IPR011009">
    <property type="entry name" value="Kinase-like_dom_sf"/>
</dbReference>
<dbReference type="PANTHER" id="PTHR32444:SF226">
    <property type="entry name" value="BULB-TYPE LECTIN DOMAIN-CONTAINING PROTEIN"/>
    <property type="match status" value="1"/>
</dbReference>
<proteinExistence type="predicted"/>
<evidence type="ECO:0000256" key="10">
    <source>
        <dbReference type="ARBA" id="ARBA00047899"/>
    </source>
</evidence>
<evidence type="ECO:0000256" key="6">
    <source>
        <dbReference type="ARBA" id="ARBA00022777"/>
    </source>
</evidence>
<comment type="caution">
    <text evidence="16">The sequence shown here is derived from an EMBL/GenBank/DDBJ whole genome shotgun (WGS) entry which is preliminary data.</text>
</comment>
<evidence type="ECO:0000256" key="1">
    <source>
        <dbReference type="ARBA" id="ARBA00012513"/>
    </source>
</evidence>
<evidence type="ECO:0000313" key="17">
    <source>
        <dbReference type="Proteomes" id="UP000187203"/>
    </source>
</evidence>
<dbReference type="EC" id="2.7.11.1" evidence="1"/>
<dbReference type="SUPFAM" id="SSF56112">
    <property type="entry name" value="Protein kinase-like (PK-like)"/>
    <property type="match status" value="1"/>
</dbReference>
<protein>
    <recommendedName>
        <fullName evidence="1">non-specific serine/threonine protein kinase</fullName>
        <ecNumber evidence="1">2.7.11.1</ecNumber>
    </recommendedName>
</protein>
<keyword evidence="5" id="KW-0547">Nucleotide-binding</keyword>
<evidence type="ECO:0000256" key="3">
    <source>
        <dbReference type="ARBA" id="ARBA00022679"/>
    </source>
</evidence>
<keyword evidence="9" id="KW-0325">Glycoprotein</keyword>
<evidence type="ECO:0000259" key="15">
    <source>
        <dbReference type="PROSITE" id="PS50948"/>
    </source>
</evidence>
<keyword evidence="2" id="KW-0723">Serine/threonine-protein kinase</keyword>
<dbReference type="InterPro" id="IPR036426">
    <property type="entry name" value="Bulb-type_lectin_dom_sf"/>
</dbReference>
<evidence type="ECO:0000259" key="14">
    <source>
        <dbReference type="PROSITE" id="PS50927"/>
    </source>
</evidence>
<dbReference type="Gene3D" id="1.10.510.10">
    <property type="entry name" value="Transferase(Phosphotransferase) domain 1"/>
    <property type="match status" value="1"/>
</dbReference>
<keyword evidence="6" id="KW-0418">Kinase</keyword>
<dbReference type="InterPro" id="IPR001245">
    <property type="entry name" value="Ser-Thr/Tyr_kinase_cat_dom"/>
</dbReference>
<dbReference type="SMART" id="SM00473">
    <property type="entry name" value="PAN_AP"/>
    <property type="match status" value="2"/>
</dbReference>
<evidence type="ECO:0000256" key="8">
    <source>
        <dbReference type="ARBA" id="ARBA00023157"/>
    </source>
</evidence>
<dbReference type="Pfam" id="PF08276">
    <property type="entry name" value="PAN_2"/>
    <property type="match status" value="2"/>
</dbReference>
<evidence type="ECO:0000256" key="4">
    <source>
        <dbReference type="ARBA" id="ARBA00022729"/>
    </source>
</evidence>
<accession>A0A1R3H934</accession>
<evidence type="ECO:0000256" key="2">
    <source>
        <dbReference type="ARBA" id="ARBA00022527"/>
    </source>
</evidence>
<dbReference type="InterPro" id="IPR001480">
    <property type="entry name" value="Bulb-type_lectin_dom"/>
</dbReference>
<feature type="domain" description="Bulb-type lectin" evidence="14">
    <location>
        <begin position="29"/>
        <end position="163"/>
    </location>
</feature>
<dbReference type="PROSITE" id="PS50011">
    <property type="entry name" value="PROTEIN_KINASE_DOM"/>
    <property type="match status" value="1"/>
</dbReference>
<feature type="domain" description="Protein kinase" evidence="13">
    <location>
        <begin position="314"/>
        <end position="696"/>
    </location>
</feature>
<keyword evidence="7" id="KW-0067">ATP-binding</keyword>
<dbReference type="GO" id="GO:0004674">
    <property type="term" value="F:protein serine/threonine kinase activity"/>
    <property type="evidence" value="ECO:0007669"/>
    <property type="project" value="UniProtKB-KW"/>
</dbReference>
<feature type="chain" id="PRO_5013226748" description="non-specific serine/threonine protein kinase" evidence="12">
    <location>
        <begin position="29"/>
        <end position="696"/>
    </location>
</feature>
<evidence type="ECO:0000313" key="16">
    <source>
        <dbReference type="EMBL" id="OMO66783.1"/>
    </source>
</evidence>
<reference evidence="17" key="1">
    <citation type="submission" date="2013-09" db="EMBL/GenBank/DDBJ databases">
        <title>Corchorus olitorius genome sequencing.</title>
        <authorList>
            <person name="Alam M."/>
            <person name="Haque M.S."/>
            <person name="Islam M.S."/>
            <person name="Emdad E.M."/>
            <person name="Islam M.M."/>
            <person name="Ahmed B."/>
            <person name="Halim A."/>
            <person name="Hossen Q.M.M."/>
            <person name="Hossain M.Z."/>
            <person name="Ahmed R."/>
            <person name="Khan M.M."/>
            <person name="Islam R."/>
            <person name="Rashid M.M."/>
            <person name="Khan S.A."/>
            <person name="Rahman M.S."/>
            <person name="Alam M."/>
            <person name="Yahiya A.S."/>
            <person name="Khan M.S."/>
            <person name="Azam M.S."/>
            <person name="Haque T."/>
            <person name="Lashkar M.Z.H."/>
            <person name="Akhand A.I."/>
            <person name="Morshed G."/>
            <person name="Roy S."/>
            <person name="Uddin K.S."/>
            <person name="Rabeya T."/>
            <person name="Hossain A.S."/>
            <person name="Chowdhury A."/>
            <person name="Snigdha A.R."/>
            <person name="Mortoza M.S."/>
            <person name="Matin S.A."/>
            <person name="Hoque S.M.E."/>
            <person name="Islam M.K."/>
            <person name="Roy D.K."/>
            <person name="Haider R."/>
            <person name="Moosa M.M."/>
            <person name="Elias S.M."/>
            <person name="Hasan A.M."/>
            <person name="Jahan S."/>
            <person name="Shafiuddin M."/>
            <person name="Mahmood N."/>
            <person name="Shommy N.S."/>
        </authorList>
    </citation>
    <scope>NUCLEOTIDE SEQUENCE [LARGE SCALE GENOMIC DNA]</scope>
    <source>
        <strain evidence="17">cv. O-4</strain>
    </source>
</reference>
<gene>
    <name evidence="16" type="ORF">COLO4_30392</name>
</gene>
<dbReference type="InterPro" id="IPR003609">
    <property type="entry name" value="Pan_app"/>
</dbReference>
<feature type="signal peptide" evidence="12">
    <location>
        <begin position="1"/>
        <end position="28"/>
    </location>
</feature>